<reference evidence="1" key="1">
    <citation type="submission" date="2019-05" db="EMBL/GenBank/DDBJ databases">
        <title>The de novo reference genome and transcriptome assemblies of the wild tomato species Solanum chilense.</title>
        <authorList>
            <person name="Stam R."/>
            <person name="Nosenko T."/>
            <person name="Hoerger A.C."/>
            <person name="Stephan W."/>
            <person name="Seidel M.A."/>
            <person name="Kuhn J.M.M."/>
            <person name="Haberer G."/>
            <person name="Tellier A."/>
        </authorList>
    </citation>
    <scope>NUCLEOTIDE SEQUENCE</scope>
    <source>
        <tissue evidence="1">Mature leaves</tissue>
    </source>
</reference>
<sequence length="70" mass="8050">MLIPSTIRGSKVRAKVSAQPLMHNMRQTPPFGALFVQDSRFLLTPPFHTSKNIFILIQNTKRVRLHSYDT</sequence>
<proteinExistence type="predicted"/>
<comment type="caution">
    <text evidence="1">The sequence shown here is derived from an EMBL/GenBank/DDBJ whole genome shotgun (WGS) entry which is preliminary data.</text>
</comment>
<name>A0A6N2C4C1_SOLCI</name>
<dbReference type="AlphaFoldDB" id="A0A6N2C4C1"/>
<accession>A0A6N2C4C1</accession>
<dbReference type="EMBL" id="RXGB01001060">
    <property type="protein sequence ID" value="TMX00501.1"/>
    <property type="molecule type" value="Genomic_DNA"/>
</dbReference>
<evidence type="ECO:0000313" key="1">
    <source>
        <dbReference type="EMBL" id="TMX00501.1"/>
    </source>
</evidence>
<protein>
    <submittedName>
        <fullName evidence="1">Uncharacterized protein</fullName>
    </submittedName>
</protein>
<organism evidence="1">
    <name type="scientific">Solanum chilense</name>
    <name type="common">Tomato</name>
    <name type="synonym">Lycopersicon chilense</name>
    <dbReference type="NCBI Taxonomy" id="4083"/>
    <lineage>
        <taxon>Eukaryota</taxon>
        <taxon>Viridiplantae</taxon>
        <taxon>Streptophyta</taxon>
        <taxon>Embryophyta</taxon>
        <taxon>Tracheophyta</taxon>
        <taxon>Spermatophyta</taxon>
        <taxon>Magnoliopsida</taxon>
        <taxon>eudicotyledons</taxon>
        <taxon>Gunneridae</taxon>
        <taxon>Pentapetalae</taxon>
        <taxon>asterids</taxon>
        <taxon>lamiids</taxon>
        <taxon>Solanales</taxon>
        <taxon>Solanaceae</taxon>
        <taxon>Solanoideae</taxon>
        <taxon>Solaneae</taxon>
        <taxon>Solanum</taxon>
        <taxon>Solanum subgen. Lycopersicon</taxon>
    </lineage>
</organism>
<gene>
    <name evidence="1" type="ORF">EJD97_000705</name>
</gene>